<protein>
    <recommendedName>
        <fullName evidence="8">DYW domain-containing protein</fullName>
    </recommendedName>
</protein>
<dbReference type="NCBIfam" id="TIGR00756">
    <property type="entry name" value="PPR"/>
    <property type="match status" value="4"/>
</dbReference>
<evidence type="ECO:0000256" key="4">
    <source>
        <dbReference type="PROSITE-ProRule" id="PRU00708"/>
    </source>
</evidence>
<reference evidence="6 7" key="1">
    <citation type="submission" date="2012-08" db="EMBL/GenBank/DDBJ databases">
        <title>Oryza genome evolution.</title>
        <authorList>
            <person name="Wing R.A."/>
        </authorList>
    </citation>
    <scope>NUCLEOTIDE SEQUENCE</scope>
</reference>
<keyword evidence="3" id="KW-0809">Transit peptide</keyword>
<comment type="similarity">
    <text evidence="1">Belongs to the PPR family. PCMP-H subfamily.</text>
</comment>
<evidence type="ECO:0000256" key="3">
    <source>
        <dbReference type="ARBA" id="ARBA00022946"/>
    </source>
</evidence>
<keyword evidence="7" id="KW-1185">Reference proteome</keyword>
<dbReference type="PANTHER" id="PTHR47926:SF459">
    <property type="entry name" value="PENTATRICOPEPTIDE REPEAT-CONTAINING PROTEIN"/>
    <property type="match status" value="1"/>
</dbReference>
<reference evidence="7" key="2">
    <citation type="submission" date="2013-12" db="EMBL/GenBank/DDBJ databases">
        <authorList>
            <person name="Yu Y."/>
            <person name="Lee S."/>
            <person name="de Baynast K."/>
            <person name="Wissotski M."/>
            <person name="Liu L."/>
            <person name="Talag J."/>
            <person name="Goicoechea J."/>
            <person name="Angelova A."/>
            <person name="Jetty R."/>
            <person name="Kudrna D."/>
            <person name="Golser W."/>
            <person name="Rivera L."/>
            <person name="Zhang J."/>
            <person name="Wing R."/>
        </authorList>
    </citation>
    <scope>NUCLEOTIDE SEQUENCE</scope>
</reference>
<dbReference type="InterPro" id="IPR046848">
    <property type="entry name" value="E_motif"/>
</dbReference>
<feature type="repeat" description="PPR" evidence="4">
    <location>
        <begin position="187"/>
        <end position="217"/>
    </location>
</feature>
<dbReference type="Gene3D" id="1.25.40.10">
    <property type="entry name" value="Tetratricopeptide repeat domain"/>
    <property type="match status" value="3"/>
</dbReference>
<dbReference type="InterPro" id="IPR046960">
    <property type="entry name" value="PPR_At4g14850-like_plant"/>
</dbReference>
<dbReference type="FunFam" id="1.25.40.10:FF:000333">
    <property type="entry name" value="Pentatricopeptide repeat-containing protein"/>
    <property type="match status" value="1"/>
</dbReference>
<evidence type="ECO:0000256" key="5">
    <source>
        <dbReference type="SAM" id="MobiDB-lite"/>
    </source>
</evidence>
<dbReference type="Proteomes" id="UP000032180">
    <property type="component" value="Chromosome 4"/>
</dbReference>
<dbReference type="Pfam" id="PF13041">
    <property type="entry name" value="PPR_2"/>
    <property type="match status" value="2"/>
</dbReference>
<reference evidence="6" key="3">
    <citation type="submission" date="2015-04" db="UniProtKB">
        <authorList>
            <consortium name="EnsemblPlants"/>
        </authorList>
    </citation>
    <scope>IDENTIFICATION</scope>
</reference>
<feature type="repeat" description="PPR" evidence="4">
    <location>
        <begin position="386"/>
        <end position="420"/>
    </location>
</feature>
<feature type="repeat" description="PPR" evidence="4">
    <location>
        <begin position="421"/>
        <end position="451"/>
    </location>
</feature>
<evidence type="ECO:0000313" key="7">
    <source>
        <dbReference type="Proteomes" id="UP000032180"/>
    </source>
</evidence>
<dbReference type="GO" id="GO:0009451">
    <property type="term" value="P:RNA modification"/>
    <property type="evidence" value="ECO:0007669"/>
    <property type="project" value="InterPro"/>
</dbReference>
<dbReference type="FunFam" id="1.25.40.10:FF:000344">
    <property type="entry name" value="Pentatricopeptide repeat-containing protein"/>
    <property type="match status" value="1"/>
</dbReference>
<dbReference type="Pfam" id="PF20431">
    <property type="entry name" value="E_motif"/>
    <property type="match status" value="1"/>
</dbReference>
<dbReference type="eggNOG" id="KOG4197">
    <property type="taxonomic scope" value="Eukaryota"/>
</dbReference>
<dbReference type="InterPro" id="IPR002885">
    <property type="entry name" value="PPR_rpt"/>
</dbReference>
<accession>A0A0D9W6H4</accession>
<dbReference type="GO" id="GO:0003723">
    <property type="term" value="F:RNA binding"/>
    <property type="evidence" value="ECO:0007669"/>
    <property type="project" value="InterPro"/>
</dbReference>
<evidence type="ECO:0000256" key="1">
    <source>
        <dbReference type="ARBA" id="ARBA00006643"/>
    </source>
</evidence>
<dbReference type="EnsemblPlants" id="LPERR04G13500.1">
    <property type="protein sequence ID" value="LPERR04G13500.1"/>
    <property type="gene ID" value="LPERR04G13500"/>
</dbReference>
<dbReference type="PROSITE" id="PS51375">
    <property type="entry name" value="PPR"/>
    <property type="match status" value="4"/>
</dbReference>
<dbReference type="PANTHER" id="PTHR47926">
    <property type="entry name" value="PENTATRICOPEPTIDE REPEAT-CONTAINING PROTEIN"/>
    <property type="match status" value="1"/>
</dbReference>
<feature type="repeat" description="PPR" evidence="4">
    <location>
        <begin position="285"/>
        <end position="319"/>
    </location>
</feature>
<keyword evidence="2" id="KW-0677">Repeat</keyword>
<dbReference type="Gramene" id="LPERR04G13500.1">
    <property type="protein sequence ID" value="LPERR04G13500.1"/>
    <property type="gene ID" value="LPERR04G13500"/>
</dbReference>
<feature type="region of interest" description="Disordered" evidence="5">
    <location>
        <begin position="731"/>
        <end position="753"/>
    </location>
</feature>
<organism evidence="6 7">
    <name type="scientific">Leersia perrieri</name>
    <dbReference type="NCBI Taxonomy" id="77586"/>
    <lineage>
        <taxon>Eukaryota</taxon>
        <taxon>Viridiplantae</taxon>
        <taxon>Streptophyta</taxon>
        <taxon>Embryophyta</taxon>
        <taxon>Tracheophyta</taxon>
        <taxon>Spermatophyta</taxon>
        <taxon>Magnoliopsida</taxon>
        <taxon>Liliopsida</taxon>
        <taxon>Poales</taxon>
        <taxon>Poaceae</taxon>
        <taxon>BOP clade</taxon>
        <taxon>Oryzoideae</taxon>
        <taxon>Oryzeae</taxon>
        <taxon>Oryzinae</taxon>
        <taxon>Leersia</taxon>
    </lineage>
</organism>
<evidence type="ECO:0000313" key="6">
    <source>
        <dbReference type="EnsemblPlants" id="LPERR04G13500.1"/>
    </source>
</evidence>
<proteinExistence type="inferred from homology"/>
<dbReference type="STRING" id="77586.A0A0D9W6H4"/>
<dbReference type="InterPro" id="IPR011990">
    <property type="entry name" value="TPR-like_helical_dom_sf"/>
</dbReference>
<evidence type="ECO:0008006" key="8">
    <source>
        <dbReference type="Google" id="ProtNLM"/>
    </source>
</evidence>
<sequence length="753" mass="82307">MLPSSVRDLLASPKPLPARALLAAHAILTSSGLAAAAEHDADLLLGHFASHLASSARGRPDERSAFRALLLLRRPCRRRCGAHPFNALISGLTRAGELSAAFRAFALLLASSPGAGGARPDGYTLPTALKACARLGGLAEGSQAHAVAEKAGFMGRVPVRNALVTFYGACGLCGDARRVFDEMAERDVVTWTALLSAFTRGGMLAEALGVLGEMDVAPNEGTLASALVACGRMGMARAGKAVHGWCFKREKELSLIVGNALLDMYVKCEKLDLARRVFDMLLVRDIVSWTIIISGLVQCKRPNEALEVFNAMQTSGVKPDKVVLSTVLSACASLGALESGKWVHEYIERKGIEWDVHVGTSIVDMYVKCGCLDTAVSIFEKMPFKNVSSWNALINGFALHGRGREALDCFDGMVASGLHPNEVTFITILGACCHSGLVQEGRQLFELMTKSYQLSPWEEHYGCMVDLLGRAGLIKEAYDVIKSMPMRPAVLTWGALLSACQSHGRMDFSQQLLMHVHELESSGNGVYVLLANAYAVNDRWADVRKVRGFMNEKGMQKEPGSSVIEVNGKTCEFLVGQQNHLYMDDICTMLSVLMKQMHLDEPDKAFSKMRFEATFILKAPCLVLGYISKRLPPHPFSLWQLKNTAATGGPRLYSAEKSLVLKFGLHPESSKKRLCNGEANLRRNVNLGELMSSGRLKVQEKGKELSYMDELNVRLEESCPNCRWHDNLDWSTRQEDNAPSPLHVGASHSSRDR</sequence>
<name>A0A0D9W6H4_9ORYZ</name>
<dbReference type="FunFam" id="1.25.40.10:FF:000511">
    <property type="entry name" value="Pentatricopeptide repeat-containing protein"/>
    <property type="match status" value="1"/>
</dbReference>
<evidence type="ECO:0000256" key="2">
    <source>
        <dbReference type="ARBA" id="ARBA00022737"/>
    </source>
</evidence>
<dbReference type="AlphaFoldDB" id="A0A0D9W6H4"/>
<dbReference type="Pfam" id="PF01535">
    <property type="entry name" value="PPR"/>
    <property type="match status" value="4"/>
</dbReference>